<organism evidence="1 2">
    <name type="scientific">Aquatica leii</name>
    <dbReference type="NCBI Taxonomy" id="1421715"/>
    <lineage>
        <taxon>Eukaryota</taxon>
        <taxon>Metazoa</taxon>
        <taxon>Ecdysozoa</taxon>
        <taxon>Arthropoda</taxon>
        <taxon>Hexapoda</taxon>
        <taxon>Insecta</taxon>
        <taxon>Pterygota</taxon>
        <taxon>Neoptera</taxon>
        <taxon>Endopterygota</taxon>
        <taxon>Coleoptera</taxon>
        <taxon>Polyphaga</taxon>
        <taxon>Elateriformia</taxon>
        <taxon>Elateroidea</taxon>
        <taxon>Lampyridae</taxon>
        <taxon>Luciolinae</taxon>
        <taxon>Aquatica</taxon>
    </lineage>
</organism>
<keyword evidence="2" id="KW-1185">Reference proteome</keyword>
<dbReference type="AlphaFoldDB" id="A0AAN7PI97"/>
<evidence type="ECO:0000313" key="2">
    <source>
        <dbReference type="Proteomes" id="UP001353858"/>
    </source>
</evidence>
<protein>
    <submittedName>
        <fullName evidence="1">Uncharacterized protein</fullName>
    </submittedName>
</protein>
<evidence type="ECO:0000313" key="1">
    <source>
        <dbReference type="EMBL" id="KAK4887139.1"/>
    </source>
</evidence>
<reference evidence="2" key="1">
    <citation type="submission" date="2023-01" db="EMBL/GenBank/DDBJ databases">
        <title>Key to firefly adult light organ development and bioluminescence: homeobox transcription factors regulate luciferase expression and transportation to peroxisome.</title>
        <authorList>
            <person name="Fu X."/>
        </authorList>
    </citation>
    <scope>NUCLEOTIDE SEQUENCE [LARGE SCALE GENOMIC DNA]</scope>
</reference>
<dbReference type="EMBL" id="JARPUR010000001">
    <property type="protein sequence ID" value="KAK4887139.1"/>
    <property type="molecule type" value="Genomic_DNA"/>
</dbReference>
<accession>A0AAN7PI97</accession>
<proteinExistence type="predicted"/>
<comment type="caution">
    <text evidence="1">The sequence shown here is derived from an EMBL/GenBank/DDBJ whole genome shotgun (WGS) entry which is preliminary data.</text>
</comment>
<dbReference type="Proteomes" id="UP001353858">
    <property type="component" value="Unassembled WGS sequence"/>
</dbReference>
<sequence length="125" mass="13831">MAEQVVMSQQQLEQLLRSISVNPNPTAVTAPVGSGNFAQCKSRYSGSKEEDVEAFINAISIYKECVNVNDANALRGLPMLLDKLAATWWQGTKDSITTWEAALTALRHAFGINKPAHKIFREFFS</sequence>
<name>A0AAN7PI97_9COLE</name>
<gene>
    <name evidence="1" type="ORF">RN001_003410</name>
</gene>